<dbReference type="Proteomes" id="UP000231436">
    <property type="component" value="Unassembled WGS sequence"/>
</dbReference>
<dbReference type="InterPro" id="IPR002808">
    <property type="entry name" value="AdoCbi_amidolase"/>
</dbReference>
<accession>A0A2M8LI20</accession>
<protein>
    <recommendedName>
        <fullName evidence="3">Adenosylcobinamide amidohydrolase</fullName>
    </recommendedName>
</protein>
<name>A0A2M8LI20_9BACT</name>
<reference evidence="2" key="1">
    <citation type="submission" date="2017-09" db="EMBL/GenBank/DDBJ databases">
        <title>Depth-based differentiation of microbial function through sediment-hosted aquifers and enrichment of novel symbionts in the deep terrestrial subsurface.</title>
        <authorList>
            <person name="Probst A.J."/>
            <person name="Ladd B."/>
            <person name="Jarett J.K."/>
            <person name="Geller-Mcgrath D.E."/>
            <person name="Sieber C.M.K."/>
            <person name="Emerson J.B."/>
            <person name="Anantharaman K."/>
            <person name="Thomas B.C."/>
            <person name="Malmstrom R."/>
            <person name="Stieglmeier M."/>
            <person name="Klingl A."/>
            <person name="Woyke T."/>
            <person name="Ryan C.M."/>
            <person name="Banfield J.F."/>
        </authorList>
    </citation>
    <scope>NUCLEOTIDE SEQUENCE [LARGE SCALE GENOMIC DNA]</scope>
</reference>
<proteinExistence type="predicted"/>
<dbReference type="PANTHER" id="PTHR35336:SF5">
    <property type="entry name" value="ADENOSYLCOBINAMIDE AMIDOHYDROLASE"/>
    <property type="match status" value="1"/>
</dbReference>
<dbReference type="Pfam" id="PF01955">
    <property type="entry name" value="CbiZ"/>
    <property type="match status" value="1"/>
</dbReference>
<dbReference type="AlphaFoldDB" id="A0A2M8LI20"/>
<sequence length="232" mass="24968">MGDDRTTVVRSDKVLRVLSWAPFTPEGPFSQSVHAIVNATQGPGEYVEADFAVDYCHDRLAEFGLEPDQSVVLMTAVPQTYLQHEIVEFETTGLRVEVFCTAGMGNAVAPGDQALYDEDLESINQAPGTINIIVVVNRALTDMAMLELVQVATMAKCQALYVLGQESRLSDRIALGTGTDCIALAGLAHAQQVLRFGGLSTKLGEAVSRAVSTTVSAAVMHQRTRLDQISRA</sequence>
<evidence type="ECO:0000313" key="2">
    <source>
        <dbReference type="Proteomes" id="UP000231436"/>
    </source>
</evidence>
<comment type="caution">
    <text evidence="1">The sequence shown here is derived from an EMBL/GenBank/DDBJ whole genome shotgun (WGS) entry which is preliminary data.</text>
</comment>
<evidence type="ECO:0008006" key="3">
    <source>
        <dbReference type="Google" id="ProtNLM"/>
    </source>
</evidence>
<evidence type="ECO:0000313" key="1">
    <source>
        <dbReference type="EMBL" id="PJE77084.1"/>
    </source>
</evidence>
<gene>
    <name evidence="1" type="ORF">COV05_00535</name>
</gene>
<dbReference type="EMBL" id="PFEU01000006">
    <property type="protein sequence ID" value="PJE77084.1"/>
    <property type="molecule type" value="Genomic_DNA"/>
</dbReference>
<organism evidence="1 2">
    <name type="scientific">Candidatus Uhrbacteria bacterium CG10_big_fil_rev_8_21_14_0_10_48_16</name>
    <dbReference type="NCBI Taxonomy" id="1975038"/>
    <lineage>
        <taxon>Bacteria</taxon>
        <taxon>Candidatus Uhriibacteriota</taxon>
    </lineage>
</organism>
<dbReference type="InterPro" id="IPR052209">
    <property type="entry name" value="CbiZ"/>
</dbReference>
<dbReference type="PANTHER" id="PTHR35336">
    <property type="entry name" value="ADENOSYLCOBINAMIDE AMIDOHYDROLASE"/>
    <property type="match status" value="1"/>
</dbReference>